<organism evidence="1 2">
    <name type="scientific">Candidatus Daviesbacteria bacterium GW2011_GWA2_38_24</name>
    <dbReference type="NCBI Taxonomy" id="1618422"/>
    <lineage>
        <taxon>Bacteria</taxon>
        <taxon>Candidatus Daviesiibacteriota</taxon>
    </lineage>
</organism>
<dbReference type="Proteomes" id="UP000034235">
    <property type="component" value="Unassembled WGS sequence"/>
</dbReference>
<evidence type="ECO:0000313" key="1">
    <source>
        <dbReference type="EMBL" id="KKQ65956.1"/>
    </source>
</evidence>
<evidence type="ECO:0000313" key="2">
    <source>
        <dbReference type="Proteomes" id="UP000034235"/>
    </source>
</evidence>
<protein>
    <submittedName>
        <fullName evidence="1">Uncharacterized protein</fullName>
    </submittedName>
</protein>
<proteinExistence type="predicted"/>
<reference evidence="1 2" key="1">
    <citation type="journal article" date="2015" name="Nature">
        <title>rRNA introns, odd ribosomes, and small enigmatic genomes across a large radiation of phyla.</title>
        <authorList>
            <person name="Brown C.T."/>
            <person name="Hug L.A."/>
            <person name="Thomas B.C."/>
            <person name="Sharon I."/>
            <person name="Castelle C.J."/>
            <person name="Singh A."/>
            <person name="Wilkins M.J."/>
            <person name="Williams K.H."/>
            <person name="Banfield J.F."/>
        </authorList>
    </citation>
    <scope>NUCLEOTIDE SEQUENCE [LARGE SCALE GENOMIC DNA]</scope>
</reference>
<dbReference type="EMBL" id="LBUP01000007">
    <property type="protein sequence ID" value="KKQ65956.1"/>
    <property type="molecule type" value="Genomic_DNA"/>
</dbReference>
<name>A0A0G0MM01_9BACT</name>
<gene>
    <name evidence="1" type="ORF">US86_C0007G0001</name>
</gene>
<sequence length="132" mass="15123">MLSDTKFNNFLPASNNFITKSYPPAWNIIYVVELADAAYLMFSIQGELTNLTIPIVTIADVLEYEDATKHLRAAEEPDSFFAHYRAKMNMLALTDRHFHEGIHTIGLYRPFRADLQVGAIDVYSLLTRKIRL</sequence>
<dbReference type="AlphaFoldDB" id="A0A0G0MM01"/>
<comment type="caution">
    <text evidence="1">The sequence shown here is derived from an EMBL/GenBank/DDBJ whole genome shotgun (WGS) entry which is preliminary data.</text>
</comment>
<accession>A0A0G0MM01</accession>